<reference evidence="1 2" key="1">
    <citation type="submission" date="2018-08" db="EMBL/GenBank/DDBJ databases">
        <title>Genomic Encyclopedia of Type Strains, Phase III (KMG-III): the genomes of soil and plant-associated and newly described type strains.</title>
        <authorList>
            <person name="Whitman W."/>
        </authorList>
    </citation>
    <scope>NUCLEOTIDE SEQUENCE [LARGE SCALE GENOMIC DNA]</scope>
    <source>
        <strain evidence="1 2">CGMCC 1.10966</strain>
    </source>
</reference>
<proteinExistence type="predicted"/>
<dbReference type="Proteomes" id="UP000256304">
    <property type="component" value="Unassembled WGS sequence"/>
</dbReference>
<comment type="caution">
    <text evidence="1">The sequence shown here is derived from an EMBL/GenBank/DDBJ whole genome shotgun (WGS) entry which is preliminary data.</text>
</comment>
<sequence>MVFPTTASRLYPDTVSIRASDALREQVLRQCTHWREAASRIGDLDNFAAAEAWQRLERYLGVSLRRSLLTAVEALMKDAERLDSRARRARTEEEFELVRQDVVTFRNRYMQTEMVLDFYGQAVNTRTNPKVAAILRACDTMARKSMEAILEPLGKPVPLVLTYIHSGLGASILKAGLRLWDGTTYSAVAAIKIVWHNLLRPTSLIHEAGHQIAGLTGWNEELALAFRQRLSLRSPEVADMWASWSSEIAADAIAFAHTGYAAVAGIHDVLAGNANFVYQNRLGDPHPISFLRVLMNVEMCRLYFGRGPWDDLALAWQRSYPIHQVSALERPLLEKSMKILPDIAEICLTMPMKAFGGRPLQALVNPGRVSPQALDALVKQAGSALFTSTHWVGTECLRLLALSGMRLSHDSAGMREVLREQDDWMIRLGMMAEPI</sequence>
<name>A0A3D9SF39_9BACL</name>
<protein>
    <submittedName>
        <fullName evidence="1">Uncharacterized protein</fullName>
    </submittedName>
</protein>
<keyword evidence="2" id="KW-1185">Reference proteome</keyword>
<dbReference type="EMBL" id="QTTN01000009">
    <property type="protein sequence ID" value="REE87377.1"/>
    <property type="molecule type" value="Genomic_DNA"/>
</dbReference>
<dbReference type="RefSeq" id="WP_220376798.1">
    <property type="nucleotide sequence ID" value="NZ_QTTN01000009.1"/>
</dbReference>
<evidence type="ECO:0000313" key="1">
    <source>
        <dbReference type="EMBL" id="REE87377.1"/>
    </source>
</evidence>
<dbReference type="AlphaFoldDB" id="A0A3D9SF39"/>
<accession>A0A3D9SF39</accession>
<organism evidence="1 2">
    <name type="scientific">Paenibacillus taihuensis</name>
    <dbReference type="NCBI Taxonomy" id="1156355"/>
    <lineage>
        <taxon>Bacteria</taxon>
        <taxon>Bacillati</taxon>
        <taxon>Bacillota</taxon>
        <taxon>Bacilli</taxon>
        <taxon>Bacillales</taxon>
        <taxon>Paenibacillaceae</taxon>
        <taxon>Paenibacillus</taxon>
    </lineage>
</organism>
<evidence type="ECO:0000313" key="2">
    <source>
        <dbReference type="Proteomes" id="UP000256304"/>
    </source>
</evidence>
<gene>
    <name evidence="1" type="ORF">A8990_10922</name>
</gene>